<feature type="binding site" evidence="12">
    <location>
        <position position="939"/>
    </location>
    <ligand>
        <name>Mn(2+)</name>
        <dbReference type="ChEBI" id="CHEBI:29035"/>
    </ligand>
</feature>
<dbReference type="OMA" id="REAMFLW"/>
<dbReference type="Gramene" id="PSR89536">
    <property type="protein sequence ID" value="PSR89536"/>
    <property type="gene ID" value="CEY00_Acc29738"/>
</dbReference>
<evidence type="ECO:0000256" key="11">
    <source>
        <dbReference type="PIRSR" id="PIRSR605150-2"/>
    </source>
</evidence>
<feature type="binding site" evidence="11">
    <location>
        <position position="914"/>
    </location>
    <ligand>
        <name>UDP-alpha-D-glucose</name>
        <dbReference type="ChEBI" id="CHEBI:58885"/>
    </ligand>
</feature>
<dbReference type="PANTHER" id="PTHR13301">
    <property type="entry name" value="X-BOX TRANSCRIPTION FACTOR-RELATED"/>
    <property type="match status" value="1"/>
</dbReference>
<dbReference type="Proteomes" id="UP000241394">
    <property type="component" value="Chromosome LG26"/>
</dbReference>
<keyword evidence="7 14" id="KW-0472">Membrane</keyword>
<dbReference type="GO" id="GO:0016760">
    <property type="term" value="F:cellulose synthase (UDP-forming) activity"/>
    <property type="evidence" value="ECO:0007669"/>
    <property type="project" value="InterPro"/>
</dbReference>
<evidence type="ECO:0000256" key="1">
    <source>
        <dbReference type="ARBA" id="ARBA00004653"/>
    </source>
</evidence>
<dbReference type="GO" id="GO:0000139">
    <property type="term" value="C:Golgi membrane"/>
    <property type="evidence" value="ECO:0007669"/>
    <property type="project" value="UniProtKB-SubCell"/>
</dbReference>
<organism evidence="15 16">
    <name type="scientific">Actinidia chinensis var. chinensis</name>
    <name type="common">Chinese soft-hair kiwi</name>
    <dbReference type="NCBI Taxonomy" id="1590841"/>
    <lineage>
        <taxon>Eukaryota</taxon>
        <taxon>Viridiplantae</taxon>
        <taxon>Streptophyta</taxon>
        <taxon>Embryophyta</taxon>
        <taxon>Tracheophyta</taxon>
        <taxon>Spermatophyta</taxon>
        <taxon>Magnoliopsida</taxon>
        <taxon>eudicotyledons</taxon>
        <taxon>Gunneridae</taxon>
        <taxon>Pentapetalae</taxon>
        <taxon>asterids</taxon>
        <taxon>Ericales</taxon>
        <taxon>Actinidiaceae</taxon>
        <taxon>Actinidia</taxon>
    </lineage>
</organism>
<feature type="transmembrane region" description="Helical" evidence="14">
    <location>
        <begin position="1389"/>
        <end position="1410"/>
    </location>
</feature>
<keyword evidence="16" id="KW-1185">Reference proteome</keyword>
<evidence type="ECO:0000256" key="2">
    <source>
        <dbReference type="ARBA" id="ARBA00022676"/>
    </source>
</evidence>
<sequence length="1458" mass="164524">MVKMASSSSPSSSPVTVTVSSSGAFQGVGLTSPVRRFSGSNNQNSPLSNRGLRGSSSGGRYLSMSKDNTEECVAYTVHIPPTPDRQAISDSQTGHPLGCYIKDTIYTGGYNSLTRAHVVENSVNESEAAKSDLLCGMKGCDEKTMDGTCDCGFKVCKDCYLECIGTQGYCPGCREPYKGASDDESTDPGSEEKDQPYPLPRGKRGVKTEKNFSLVQSFKAPNQDFDHTRWLFETKGTYGYGNAVWPKDGYEFGREENPPEFNERRNRPLSRKVGVSAAILSPYRLLIFLRLAALACFLTWRVSHPNHEAMWLWIMSVVCEVWFALSWVLDQLPKLCPVNRVTDLSVLKERFEPSSLNLRNPKGLSDLPGVDVFVSTADPDKEPPLVTANTILSILVVDYPVEKLACYVSDDGGSLVTFEALAEAASFARIWVPFCRKHKIEPRNPEAYFGLKRDPLKNKVKLDFVRERRRVKREYDEFKVRINALPDSIRRRSDAFNAQAELRAKKKQMEMGENSLEPVKIAKATWMSDGSHWPGTWSSAEEGHSRGDHEGIIQIMLVPPNSEPIFGTDADGENMIDTTDVDTRLPMLVYVSREKRPNFDHNKKAGAMNALVRTSAIMSNGSFILNLDCDHYIYNSLALREGICFMLDRGGDKICYVQFPQRFEGIDPNDRYANHNTVFFDVNMRALDGLQGPMYVGTGCIFRRIALYGFSPPRATEHHGWFGGRKIKFSLRRRRKGPKNEDNDEMILPINHQDPNEAYFGLKRDPLKNKVKLDFVRERRRVKREYDEFKVRINALPDSIRRRSDAFNAQAELRAKKKQMEMGENSLEPVKIAKATWMSDGSHWPGTWSSAEEGHSRGDHEGIIQIMLVPPNSEPIFGTDADGENMIDTTDVDTRLPMLVYVSREKRPNFDHNKKAGAMNALVRTSAIMSNGSFILNLDCDHYIYNSLALREGICFMLDRGGDKICYVQFPQRFEGIDPNDRYANHNTVFFDVNMRALDGLQGPMYVGTGCIFRRIALYGFSPPRATEHHGWFGGRKIKFSLRGRRKGPKNEDNDEMILPINHQDPNDDDEFTKALIPQKFGNSTSLIDSIAVAEFGGRLLHELRGKDSQGRPAGSLAVQREPLDASALAEAISVITCFYEDKTEWGKRVGWIYGSVTEDVVTGYRMHNRGWRSVYCVTRPDAFRGTAPINLTDRLNQVLRWATGSVEIFFSRNNALFATRRMKFLQRIAYFNVGIYPFTSIFLLTYCFLPAFSLFSGKFIVQSLSATFLVFLLAITLTLSLLAILEIRWSGITLHDWWRNEQFWLIGGTSAHLAAVFQGLLKVIAGVDISFTLTSKSAVPEDGDDEFAELYEFRFTILMIPPITIILVNMTAIAVGVFRTLYSPFPQWSKLVGGVFFSFWVLSHLYPFAKGLMGRRGKIPTIVFLWSTLLCIVISLLAVYIYPPSGRQQDFMTFKFP</sequence>
<keyword evidence="6" id="KW-0333">Golgi apparatus</keyword>
<dbReference type="SUPFAM" id="SSF57850">
    <property type="entry name" value="RING/U-box"/>
    <property type="match status" value="1"/>
</dbReference>
<accession>A0A2R6PEG5</accession>
<feature type="transmembrane region" description="Helical" evidence="14">
    <location>
        <begin position="1422"/>
        <end position="1443"/>
    </location>
</feature>
<dbReference type="GO" id="GO:0071555">
    <property type="term" value="P:cell wall organization"/>
    <property type="evidence" value="ECO:0007669"/>
    <property type="project" value="UniProtKB-KW"/>
</dbReference>
<evidence type="ECO:0000256" key="12">
    <source>
        <dbReference type="PIRSR" id="PIRSR605150-3"/>
    </source>
</evidence>
<evidence type="ECO:0000256" key="9">
    <source>
        <dbReference type="ARBA" id="ARBA00037405"/>
    </source>
</evidence>
<dbReference type="EMBL" id="NKQK01000026">
    <property type="protein sequence ID" value="PSR89536.1"/>
    <property type="molecule type" value="Genomic_DNA"/>
</dbReference>
<dbReference type="STRING" id="1590841.A0A2R6PEG5"/>
<protein>
    <submittedName>
        <fullName evidence="15">Cellulose synthase-like protein</fullName>
    </submittedName>
</protein>
<evidence type="ECO:0000256" key="7">
    <source>
        <dbReference type="ARBA" id="ARBA00023136"/>
    </source>
</evidence>
<dbReference type="InParanoid" id="A0A2R6PEG5"/>
<feature type="region of interest" description="Disordered" evidence="13">
    <location>
        <begin position="32"/>
        <end position="60"/>
    </location>
</feature>
<dbReference type="FunFam" id="3.90.550.10:FF:000027">
    <property type="entry name" value="Cellulose synthase-like protein D4"/>
    <property type="match status" value="2"/>
</dbReference>
<dbReference type="Gene3D" id="3.90.550.10">
    <property type="entry name" value="Spore Coat Polysaccharide Biosynthesis Protein SpsA, Chain A"/>
    <property type="match status" value="2"/>
</dbReference>
<keyword evidence="5 14" id="KW-1133">Transmembrane helix</keyword>
<evidence type="ECO:0000313" key="16">
    <source>
        <dbReference type="Proteomes" id="UP000241394"/>
    </source>
</evidence>
<name>A0A2R6PEG5_ACTCC</name>
<feature type="transmembrane region" description="Helical" evidence="14">
    <location>
        <begin position="1265"/>
        <end position="1286"/>
    </location>
</feature>
<comment type="similarity">
    <text evidence="10">Belongs to the glycosyltransferase 2 family. Plant cellulose synthase-like D subfamily.</text>
</comment>
<evidence type="ECO:0000256" key="13">
    <source>
        <dbReference type="SAM" id="MobiDB-lite"/>
    </source>
</evidence>
<dbReference type="GO" id="GO:0030244">
    <property type="term" value="P:cellulose biosynthetic process"/>
    <property type="evidence" value="ECO:0007669"/>
    <property type="project" value="InterPro"/>
</dbReference>
<feature type="region of interest" description="Disordered" evidence="13">
    <location>
        <begin position="1044"/>
        <end position="1064"/>
    </location>
</feature>
<comment type="subcellular location">
    <subcellularLocation>
        <location evidence="1">Golgi apparatus membrane</location>
        <topology evidence="1">Multi-pass membrane protein</topology>
    </subcellularLocation>
</comment>
<evidence type="ECO:0000256" key="6">
    <source>
        <dbReference type="ARBA" id="ARBA00023034"/>
    </source>
</evidence>
<feature type="binding site" evidence="12">
    <location>
        <position position="915"/>
    </location>
    <ligand>
        <name>Mn(2+)</name>
        <dbReference type="ChEBI" id="CHEBI:29035"/>
    </ligand>
</feature>
<evidence type="ECO:0000313" key="15">
    <source>
        <dbReference type="EMBL" id="PSR89536.1"/>
    </source>
</evidence>
<gene>
    <name evidence="15" type="ORF">CEY00_Acc29738</name>
</gene>
<dbReference type="FunCoup" id="A0A2R6PEG5">
    <property type="interactions" value="525"/>
</dbReference>
<dbReference type="Pfam" id="PF03552">
    <property type="entry name" value="Cellulose_synt"/>
    <property type="match status" value="2"/>
</dbReference>
<keyword evidence="3" id="KW-0808">Transferase</keyword>
<dbReference type="SUPFAM" id="SSF53448">
    <property type="entry name" value="Nucleotide-diphospho-sugar transferases"/>
    <property type="match status" value="1"/>
</dbReference>
<comment type="function">
    <text evidence="9">Thought to be a Golgi-localized beta-glycan synthase that polymerize the backbones of noncellulosic polysaccharides (hemicelluloses) of plant cell wall.</text>
</comment>
<reference evidence="15 16" key="1">
    <citation type="submission" date="2017-07" db="EMBL/GenBank/DDBJ databases">
        <title>An improved, manually edited Actinidia chinensis var. chinensis (kiwifruit) genome highlights the challenges associated with draft genomes and gene prediction in plants.</title>
        <authorList>
            <person name="Pilkington S."/>
            <person name="Crowhurst R."/>
            <person name="Hilario E."/>
            <person name="Nardozza S."/>
            <person name="Fraser L."/>
            <person name="Peng Y."/>
            <person name="Gunaseelan K."/>
            <person name="Simpson R."/>
            <person name="Tahir J."/>
            <person name="Deroles S."/>
            <person name="Templeton K."/>
            <person name="Luo Z."/>
            <person name="Davy M."/>
            <person name="Cheng C."/>
            <person name="Mcneilage M."/>
            <person name="Scaglione D."/>
            <person name="Liu Y."/>
            <person name="Zhang Q."/>
            <person name="Datson P."/>
            <person name="De Silva N."/>
            <person name="Gardiner S."/>
            <person name="Bassett H."/>
            <person name="Chagne D."/>
            <person name="Mccallum J."/>
            <person name="Dzierzon H."/>
            <person name="Deng C."/>
            <person name="Wang Y.-Y."/>
            <person name="Barron N."/>
            <person name="Manako K."/>
            <person name="Bowen J."/>
            <person name="Foster T."/>
            <person name="Erridge Z."/>
            <person name="Tiffin H."/>
            <person name="Waite C."/>
            <person name="Davies K."/>
            <person name="Grierson E."/>
            <person name="Laing W."/>
            <person name="Kirk R."/>
            <person name="Chen X."/>
            <person name="Wood M."/>
            <person name="Montefiori M."/>
            <person name="Brummell D."/>
            <person name="Schwinn K."/>
            <person name="Catanach A."/>
            <person name="Fullerton C."/>
            <person name="Li D."/>
            <person name="Meiyalaghan S."/>
            <person name="Nieuwenhuizen N."/>
            <person name="Read N."/>
            <person name="Prakash R."/>
            <person name="Hunter D."/>
            <person name="Zhang H."/>
            <person name="Mckenzie M."/>
            <person name="Knabel M."/>
            <person name="Harris A."/>
            <person name="Allan A."/>
            <person name="Chen A."/>
            <person name="Janssen B."/>
            <person name="Plunkett B."/>
            <person name="Dwamena C."/>
            <person name="Voogd C."/>
            <person name="Leif D."/>
            <person name="Lafferty D."/>
            <person name="Souleyre E."/>
            <person name="Varkonyi-Gasic E."/>
            <person name="Gambi F."/>
            <person name="Hanley J."/>
            <person name="Yao J.-L."/>
            <person name="Cheung J."/>
            <person name="David K."/>
            <person name="Warren B."/>
            <person name="Marsh K."/>
            <person name="Snowden K."/>
            <person name="Lin-Wang K."/>
            <person name="Brian L."/>
            <person name="Martinez-Sanchez M."/>
            <person name="Wang M."/>
            <person name="Ileperuma N."/>
            <person name="Macnee N."/>
            <person name="Campin R."/>
            <person name="Mcatee P."/>
            <person name="Drummond R."/>
            <person name="Espley R."/>
            <person name="Ireland H."/>
            <person name="Wu R."/>
            <person name="Atkinson R."/>
            <person name="Karunairetnam S."/>
            <person name="Bulley S."/>
            <person name="Chunkath S."/>
            <person name="Hanley Z."/>
            <person name="Storey R."/>
            <person name="Thrimawithana A."/>
            <person name="Thomson S."/>
            <person name="David C."/>
            <person name="Testolin R."/>
        </authorList>
    </citation>
    <scope>NUCLEOTIDE SEQUENCE [LARGE SCALE GENOMIC DNA]</scope>
    <source>
        <strain evidence="16">cv. Red5</strain>
        <tissue evidence="15">Young leaf</tissue>
    </source>
</reference>
<dbReference type="InterPro" id="IPR005150">
    <property type="entry name" value="Cellulose_synth"/>
</dbReference>
<keyword evidence="2" id="KW-0328">Glycosyltransferase</keyword>
<evidence type="ECO:0000256" key="4">
    <source>
        <dbReference type="ARBA" id="ARBA00022692"/>
    </source>
</evidence>
<feature type="transmembrane region" description="Helical" evidence="14">
    <location>
        <begin position="1230"/>
        <end position="1253"/>
    </location>
</feature>
<comment type="caution">
    <text evidence="15">The sequence shown here is derived from an EMBL/GenBank/DDBJ whole genome shotgun (WGS) entry which is preliminary data.</text>
</comment>
<evidence type="ECO:0000256" key="14">
    <source>
        <dbReference type="SAM" id="Phobius"/>
    </source>
</evidence>
<feature type="region of interest" description="Disordered" evidence="13">
    <location>
        <begin position="180"/>
        <end position="205"/>
    </location>
</feature>
<reference evidence="16" key="2">
    <citation type="journal article" date="2018" name="BMC Genomics">
        <title>A manually annotated Actinidia chinensis var. chinensis (kiwifruit) genome highlights the challenges associated with draft genomes and gene prediction in plants.</title>
        <authorList>
            <person name="Pilkington S.M."/>
            <person name="Crowhurst R."/>
            <person name="Hilario E."/>
            <person name="Nardozza S."/>
            <person name="Fraser L."/>
            <person name="Peng Y."/>
            <person name="Gunaseelan K."/>
            <person name="Simpson R."/>
            <person name="Tahir J."/>
            <person name="Deroles S.C."/>
            <person name="Templeton K."/>
            <person name="Luo Z."/>
            <person name="Davy M."/>
            <person name="Cheng C."/>
            <person name="McNeilage M."/>
            <person name="Scaglione D."/>
            <person name="Liu Y."/>
            <person name="Zhang Q."/>
            <person name="Datson P."/>
            <person name="De Silva N."/>
            <person name="Gardiner S.E."/>
            <person name="Bassett H."/>
            <person name="Chagne D."/>
            <person name="McCallum J."/>
            <person name="Dzierzon H."/>
            <person name="Deng C."/>
            <person name="Wang Y.Y."/>
            <person name="Barron L."/>
            <person name="Manako K."/>
            <person name="Bowen J."/>
            <person name="Foster T.M."/>
            <person name="Erridge Z.A."/>
            <person name="Tiffin H."/>
            <person name="Waite C.N."/>
            <person name="Davies K.M."/>
            <person name="Grierson E.P."/>
            <person name="Laing W.A."/>
            <person name="Kirk R."/>
            <person name="Chen X."/>
            <person name="Wood M."/>
            <person name="Montefiori M."/>
            <person name="Brummell D.A."/>
            <person name="Schwinn K.E."/>
            <person name="Catanach A."/>
            <person name="Fullerton C."/>
            <person name="Li D."/>
            <person name="Meiyalaghan S."/>
            <person name="Nieuwenhuizen N."/>
            <person name="Read N."/>
            <person name="Prakash R."/>
            <person name="Hunter D."/>
            <person name="Zhang H."/>
            <person name="McKenzie M."/>
            <person name="Knabel M."/>
            <person name="Harris A."/>
            <person name="Allan A.C."/>
            <person name="Gleave A."/>
            <person name="Chen A."/>
            <person name="Janssen B.J."/>
            <person name="Plunkett B."/>
            <person name="Ampomah-Dwamena C."/>
            <person name="Voogd C."/>
            <person name="Leif D."/>
            <person name="Lafferty D."/>
            <person name="Souleyre E.J.F."/>
            <person name="Varkonyi-Gasic E."/>
            <person name="Gambi F."/>
            <person name="Hanley J."/>
            <person name="Yao J.L."/>
            <person name="Cheung J."/>
            <person name="David K.M."/>
            <person name="Warren B."/>
            <person name="Marsh K."/>
            <person name="Snowden K.C."/>
            <person name="Lin-Wang K."/>
            <person name="Brian L."/>
            <person name="Martinez-Sanchez M."/>
            <person name="Wang M."/>
            <person name="Ileperuma N."/>
            <person name="Macnee N."/>
            <person name="Campin R."/>
            <person name="McAtee P."/>
            <person name="Drummond R.S.M."/>
            <person name="Espley R.V."/>
            <person name="Ireland H.S."/>
            <person name="Wu R."/>
            <person name="Atkinson R.G."/>
            <person name="Karunairetnam S."/>
            <person name="Bulley S."/>
            <person name="Chunkath S."/>
            <person name="Hanley Z."/>
            <person name="Storey R."/>
            <person name="Thrimawithana A.H."/>
            <person name="Thomson S."/>
            <person name="David C."/>
            <person name="Testolin R."/>
            <person name="Huang H."/>
            <person name="Hellens R.P."/>
            <person name="Schaffer R.J."/>
        </authorList>
    </citation>
    <scope>NUCLEOTIDE SEQUENCE [LARGE SCALE GENOMIC DNA]</scope>
    <source>
        <strain evidence="16">cv. Red5</strain>
    </source>
</reference>
<dbReference type="InterPro" id="IPR029044">
    <property type="entry name" value="Nucleotide-diphossugar_trans"/>
</dbReference>
<evidence type="ECO:0000256" key="3">
    <source>
        <dbReference type="ARBA" id="ARBA00022679"/>
    </source>
</evidence>
<keyword evidence="8" id="KW-0961">Cell wall biogenesis/degradation</keyword>
<feature type="transmembrane region" description="Helical" evidence="14">
    <location>
        <begin position="1358"/>
        <end position="1383"/>
    </location>
</feature>
<keyword evidence="4 14" id="KW-0812">Transmembrane</keyword>
<evidence type="ECO:0000256" key="5">
    <source>
        <dbReference type="ARBA" id="ARBA00022989"/>
    </source>
</evidence>
<dbReference type="OrthoDB" id="72851at2759"/>
<proteinExistence type="inferred from homology"/>
<evidence type="ECO:0000256" key="8">
    <source>
        <dbReference type="ARBA" id="ARBA00023316"/>
    </source>
</evidence>
<feature type="compositionally biased region" description="Low complexity" evidence="13">
    <location>
        <begin position="45"/>
        <end position="60"/>
    </location>
</feature>
<evidence type="ECO:0000256" key="10">
    <source>
        <dbReference type="ARBA" id="ARBA00061286"/>
    </source>
</evidence>